<gene>
    <name evidence="1" type="ORF">L195_g064000</name>
</gene>
<sequence>MDGKTPSRVHSSLGIGSCLIVPLQFVPGLNPDPKQQV</sequence>
<dbReference type="EMBL" id="ASHM01229064">
    <property type="protein sequence ID" value="PNX68485.1"/>
    <property type="molecule type" value="Genomic_DNA"/>
</dbReference>
<evidence type="ECO:0000313" key="1">
    <source>
        <dbReference type="EMBL" id="PNX68485.1"/>
    </source>
</evidence>
<evidence type="ECO:0000313" key="2">
    <source>
        <dbReference type="Proteomes" id="UP000236291"/>
    </source>
</evidence>
<accession>A0A2K3KQB1</accession>
<reference evidence="1 2" key="2">
    <citation type="journal article" date="2017" name="Front. Plant Sci.">
        <title>Gene Classification and Mining of Molecular Markers Useful in Red Clover (Trifolium pratense) Breeding.</title>
        <authorList>
            <person name="Istvanek J."/>
            <person name="Dluhosova J."/>
            <person name="Dluhos P."/>
            <person name="Patkova L."/>
            <person name="Nedelnik J."/>
            <person name="Repkova J."/>
        </authorList>
    </citation>
    <scope>NUCLEOTIDE SEQUENCE [LARGE SCALE GENOMIC DNA]</scope>
    <source>
        <strain evidence="2">cv. Tatra</strain>
        <tissue evidence="1">Young leaves</tissue>
    </source>
</reference>
<name>A0A2K3KQB1_TRIPR</name>
<protein>
    <submittedName>
        <fullName evidence="1">Uncharacterized protein</fullName>
    </submittedName>
</protein>
<reference evidence="1 2" key="1">
    <citation type="journal article" date="2014" name="Am. J. Bot.">
        <title>Genome assembly and annotation for red clover (Trifolium pratense; Fabaceae).</title>
        <authorList>
            <person name="Istvanek J."/>
            <person name="Jaros M."/>
            <person name="Krenek A."/>
            <person name="Repkova J."/>
        </authorList>
    </citation>
    <scope>NUCLEOTIDE SEQUENCE [LARGE SCALE GENOMIC DNA]</scope>
    <source>
        <strain evidence="2">cv. Tatra</strain>
        <tissue evidence="1">Young leaves</tissue>
    </source>
</reference>
<dbReference type="Proteomes" id="UP000236291">
    <property type="component" value="Unassembled WGS sequence"/>
</dbReference>
<dbReference type="AlphaFoldDB" id="A0A2K3KQB1"/>
<comment type="caution">
    <text evidence="1">The sequence shown here is derived from an EMBL/GenBank/DDBJ whole genome shotgun (WGS) entry which is preliminary data.</text>
</comment>
<feature type="non-terminal residue" evidence="1">
    <location>
        <position position="37"/>
    </location>
</feature>
<organism evidence="1 2">
    <name type="scientific">Trifolium pratense</name>
    <name type="common">Red clover</name>
    <dbReference type="NCBI Taxonomy" id="57577"/>
    <lineage>
        <taxon>Eukaryota</taxon>
        <taxon>Viridiplantae</taxon>
        <taxon>Streptophyta</taxon>
        <taxon>Embryophyta</taxon>
        <taxon>Tracheophyta</taxon>
        <taxon>Spermatophyta</taxon>
        <taxon>Magnoliopsida</taxon>
        <taxon>eudicotyledons</taxon>
        <taxon>Gunneridae</taxon>
        <taxon>Pentapetalae</taxon>
        <taxon>rosids</taxon>
        <taxon>fabids</taxon>
        <taxon>Fabales</taxon>
        <taxon>Fabaceae</taxon>
        <taxon>Papilionoideae</taxon>
        <taxon>50 kb inversion clade</taxon>
        <taxon>NPAAA clade</taxon>
        <taxon>Hologalegina</taxon>
        <taxon>IRL clade</taxon>
        <taxon>Trifolieae</taxon>
        <taxon>Trifolium</taxon>
    </lineage>
</organism>
<proteinExistence type="predicted"/>